<dbReference type="Proteomes" id="UP000032141">
    <property type="component" value="Chromosome C2"/>
</dbReference>
<sequence length="115" mass="13501">MKPEANKNAKFSQLYIHDIENEVENRLSAFEKSGKLKRINELHPCYLPLQYPLIFPYGEDRFRLGIQNGYTKSTKTKKPNITMREFFSFRIQVRNAGSPVLLLSRHLLQQFLVEA</sequence>
<proteinExistence type="predicted"/>
<dbReference type="PANTHER" id="PTHR45786">
    <property type="entry name" value="DNA BINDING PROTEIN-LIKE"/>
    <property type="match status" value="1"/>
</dbReference>
<accession>A0A0D3AN35</accession>
<dbReference type="Gramene" id="Bo2g050930.1">
    <property type="protein sequence ID" value="Bo2g050930.1"/>
    <property type="gene ID" value="Bo2g050930"/>
</dbReference>
<dbReference type="EnsemblPlants" id="Bo2g050930.1">
    <property type="protein sequence ID" value="Bo2g050930.1"/>
    <property type="gene ID" value="Bo2g050930"/>
</dbReference>
<evidence type="ECO:0000313" key="2">
    <source>
        <dbReference type="Proteomes" id="UP000032141"/>
    </source>
</evidence>
<organism evidence="1 2">
    <name type="scientific">Brassica oleracea var. oleracea</name>
    <dbReference type="NCBI Taxonomy" id="109376"/>
    <lineage>
        <taxon>Eukaryota</taxon>
        <taxon>Viridiplantae</taxon>
        <taxon>Streptophyta</taxon>
        <taxon>Embryophyta</taxon>
        <taxon>Tracheophyta</taxon>
        <taxon>Spermatophyta</taxon>
        <taxon>Magnoliopsida</taxon>
        <taxon>eudicotyledons</taxon>
        <taxon>Gunneridae</taxon>
        <taxon>Pentapetalae</taxon>
        <taxon>rosids</taxon>
        <taxon>malvids</taxon>
        <taxon>Brassicales</taxon>
        <taxon>Brassicaceae</taxon>
        <taxon>Brassiceae</taxon>
        <taxon>Brassica</taxon>
    </lineage>
</organism>
<name>A0A0D3AN35_BRAOL</name>
<dbReference type="AlphaFoldDB" id="A0A0D3AN35"/>
<dbReference type="HOGENOM" id="CLU_2112266_0_0_1"/>
<dbReference type="eggNOG" id="KOG0987">
    <property type="taxonomic scope" value="Eukaryota"/>
</dbReference>
<reference evidence="1 2" key="1">
    <citation type="journal article" date="2014" name="Genome Biol.">
        <title>Transcriptome and methylome profiling reveals relics of genome dominance in the mesopolyploid Brassica oleracea.</title>
        <authorList>
            <person name="Parkin I.A."/>
            <person name="Koh C."/>
            <person name="Tang H."/>
            <person name="Robinson S.J."/>
            <person name="Kagale S."/>
            <person name="Clarke W.E."/>
            <person name="Town C.D."/>
            <person name="Nixon J."/>
            <person name="Krishnakumar V."/>
            <person name="Bidwell S.L."/>
            <person name="Denoeud F."/>
            <person name="Belcram H."/>
            <person name="Links M.G."/>
            <person name="Just J."/>
            <person name="Clarke C."/>
            <person name="Bender T."/>
            <person name="Huebert T."/>
            <person name="Mason A.S."/>
            <person name="Pires J.C."/>
            <person name="Barker G."/>
            <person name="Moore J."/>
            <person name="Walley P.G."/>
            <person name="Manoli S."/>
            <person name="Batley J."/>
            <person name="Edwards D."/>
            <person name="Nelson M.N."/>
            <person name="Wang X."/>
            <person name="Paterson A.H."/>
            <person name="King G."/>
            <person name="Bancroft I."/>
            <person name="Chalhoub B."/>
            <person name="Sharpe A.G."/>
        </authorList>
    </citation>
    <scope>NUCLEOTIDE SEQUENCE</scope>
    <source>
        <strain evidence="1 2">cv. TO1000</strain>
    </source>
</reference>
<dbReference type="STRING" id="109376.A0A0D3AN35"/>
<protein>
    <recommendedName>
        <fullName evidence="3">Helitron helicase-like domain-containing protein</fullName>
    </recommendedName>
</protein>
<dbReference type="PANTHER" id="PTHR45786:SF66">
    <property type="entry name" value="HOOK MOTIF PROTEIN, PUTATIVE-RELATED"/>
    <property type="match status" value="1"/>
</dbReference>
<dbReference type="OMA" id="KWIVFRI"/>
<evidence type="ECO:0000313" key="1">
    <source>
        <dbReference type="EnsemblPlants" id="Bo2g050930.1"/>
    </source>
</evidence>
<evidence type="ECO:0008006" key="3">
    <source>
        <dbReference type="Google" id="ProtNLM"/>
    </source>
</evidence>
<keyword evidence="2" id="KW-1185">Reference proteome</keyword>
<reference evidence="1" key="2">
    <citation type="submission" date="2015-03" db="UniProtKB">
        <authorList>
            <consortium name="EnsemblPlants"/>
        </authorList>
    </citation>
    <scope>IDENTIFICATION</scope>
</reference>